<dbReference type="AlphaFoldDB" id="A0A9Q0HQ51"/>
<name>A0A9Q0HQ51_9POAL</name>
<dbReference type="Proteomes" id="UP001151287">
    <property type="component" value="Unassembled WGS sequence"/>
</dbReference>
<sequence>MAHNTAKQADEDTCIKVQIMDQTSLNSLPSPFEPYQDSSPHPSNSNGDDISPVSTRNSGGLHDRAPEKKLTIFALRLAVLEKAASGLGALGFVWATVVLLGGFAITLEKKDFWFITVILLIEGTRIFSRSHELEWQHQATWSLTGRSSISAIKSRSRLLVGSFKFIFKPFSRNSSNISNDVLSKGGQRLDRCNPLRSARCIGGACDMPQLQRLPHTSWVFVSRNISRLFYWLQLLSATACVVLSLMRLVEQDFGESKEANRTNRDSALNIFYSLAFAEAMLFLAEKAFWEWKVSYCGLLEQVNDECQLGPSGMVSIRRFFYDAYSKCVTGSIFDGLKMDLVTFAEELLVSTSHDEQLIGVRILLALSTHQRFSDGTLRKVGTSMVVIERLIDMLNWKNPYEEEIRHSAAMIVSKLASKKQNALRLAGIPGAMESISSLLYSGPVNQTHDYDFSAFNLLGLLILKKLANDHDNCGKIGNTRGLLDKIIDFTTIGQGMHLKAVKRSLQLVKMLASTTGKTGLVFRREISEIVFTTSNIRNVLRHGGDHLELQRLGLEVLTNLAMDGAARERIGSTGGMVKELLRLFLQPGITHDQNTVRVEAGEALAMLVLENKENCRRVLKEENVVVKLVEALEDRVISINASRILRNLCAFGELEGSAQLTVLAGFTLVLNGIMTDRVKLVEVSLGLAAQMLKFTSPRELNEEFHNACISDINLVTRLVQILASYEYPSIKVPRIRRFTIELAIEMMRVNNKNYVRLFTQAGMIRELNCVANTTSELECFNVFSGSVGLSKHDVNLDSLVDMALKLISNS</sequence>
<dbReference type="SUPFAM" id="SSF48371">
    <property type="entry name" value="ARM repeat"/>
    <property type="match status" value="1"/>
</dbReference>
<dbReference type="Gene3D" id="1.25.10.10">
    <property type="entry name" value="Leucine-rich Repeat Variant"/>
    <property type="match status" value="1"/>
</dbReference>
<gene>
    <name evidence="3" type="ORF">LUZ63_010987</name>
</gene>
<accession>A0A9Q0HQ51</accession>
<keyword evidence="2" id="KW-0472">Membrane</keyword>
<feature type="compositionally biased region" description="Polar residues" evidence="1">
    <location>
        <begin position="36"/>
        <end position="58"/>
    </location>
</feature>
<dbReference type="OrthoDB" id="662108at2759"/>
<protein>
    <submittedName>
        <fullName evidence="3">Uncharacterized protein</fullName>
    </submittedName>
</protein>
<keyword evidence="4" id="KW-1185">Reference proteome</keyword>
<comment type="caution">
    <text evidence="3">The sequence shown here is derived from an EMBL/GenBank/DDBJ whole genome shotgun (WGS) entry which is preliminary data.</text>
</comment>
<feature type="region of interest" description="Disordered" evidence="1">
    <location>
        <begin position="30"/>
        <end position="62"/>
    </location>
</feature>
<reference evidence="3" key="1">
    <citation type="journal article" date="2022" name="Cell">
        <title>Repeat-based holocentromeres influence genome architecture and karyotype evolution.</title>
        <authorList>
            <person name="Hofstatter P.G."/>
            <person name="Thangavel G."/>
            <person name="Lux T."/>
            <person name="Neumann P."/>
            <person name="Vondrak T."/>
            <person name="Novak P."/>
            <person name="Zhang M."/>
            <person name="Costa L."/>
            <person name="Castellani M."/>
            <person name="Scott A."/>
            <person name="Toegelov H."/>
            <person name="Fuchs J."/>
            <person name="Mata-Sucre Y."/>
            <person name="Dias Y."/>
            <person name="Vanzela A.L.L."/>
            <person name="Huettel B."/>
            <person name="Almeida C.C.S."/>
            <person name="Simkova H."/>
            <person name="Souza G."/>
            <person name="Pedrosa-Harand A."/>
            <person name="Macas J."/>
            <person name="Mayer K.F.X."/>
            <person name="Houben A."/>
            <person name="Marques A."/>
        </authorList>
    </citation>
    <scope>NUCLEOTIDE SEQUENCE</scope>
    <source>
        <strain evidence="3">RhyBre1mFocal</strain>
    </source>
</reference>
<dbReference type="InterPro" id="IPR011989">
    <property type="entry name" value="ARM-like"/>
</dbReference>
<dbReference type="PANTHER" id="PTHR33115:SF50">
    <property type="entry name" value="ARM REPEAT SUPERFAMILY PROTEIN"/>
    <property type="match status" value="1"/>
</dbReference>
<dbReference type="EMBL" id="JAMQYH010000003">
    <property type="protein sequence ID" value="KAJ1694289.1"/>
    <property type="molecule type" value="Genomic_DNA"/>
</dbReference>
<keyword evidence="2" id="KW-1133">Transmembrane helix</keyword>
<dbReference type="InterPro" id="IPR016024">
    <property type="entry name" value="ARM-type_fold"/>
</dbReference>
<organism evidence="3 4">
    <name type="scientific">Rhynchospora breviuscula</name>
    <dbReference type="NCBI Taxonomy" id="2022672"/>
    <lineage>
        <taxon>Eukaryota</taxon>
        <taxon>Viridiplantae</taxon>
        <taxon>Streptophyta</taxon>
        <taxon>Embryophyta</taxon>
        <taxon>Tracheophyta</taxon>
        <taxon>Spermatophyta</taxon>
        <taxon>Magnoliopsida</taxon>
        <taxon>Liliopsida</taxon>
        <taxon>Poales</taxon>
        <taxon>Cyperaceae</taxon>
        <taxon>Cyperoideae</taxon>
        <taxon>Rhynchosporeae</taxon>
        <taxon>Rhynchospora</taxon>
    </lineage>
</organism>
<evidence type="ECO:0000313" key="4">
    <source>
        <dbReference type="Proteomes" id="UP001151287"/>
    </source>
</evidence>
<keyword evidence="2" id="KW-0812">Transmembrane</keyword>
<evidence type="ECO:0000256" key="1">
    <source>
        <dbReference type="SAM" id="MobiDB-lite"/>
    </source>
</evidence>
<dbReference type="PANTHER" id="PTHR33115">
    <property type="entry name" value="ARM REPEAT SUPERFAMILY PROTEIN"/>
    <property type="match status" value="1"/>
</dbReference>
<proteinExistence type="predicted"/>
<feature type="transmembrane region" description="Helical" evidence="2">
    <location>
        <begin position="86"/>
        <end position="106"/>
    </location>
</feature>
<evidence type="ECO:0000313" key="3">
    <source>
        <dbReference type="EMBL" id="KAJ1694289.1"/>
    </source>
</evidence>
<evidence type="ECO:0000256" key="2">
    <source>
        <dbReference type="SAM" id="Phobius"/>
    </source>
</evidence>